<dbReference type="InterPro" id="IPR008984">
    <property type="entry name" value="SMAD_FHA_dom_sf"/>
</dbReference>
<dbReference type="InterPro" id="IPR000253">
    <property type="entry name" value="FHA_dom"/>
</dbReference>
<dbReference type="AlphaFoldDB" id="A0AAC8TG28"/>
<dbReference type="Gene3D" id="2.60.200.20">
    <property type="match status" value="1"/>
</dbReference>
<evidence type="ECO:0000313" key="5">
    <source>
        <dbReference type="Proteomes" id="UP000256345"/>
    </source>
</evidence>
<keyword evidence="5" id="KW-1185">Reference proteome</keyword>
<dbReference type="RefSeq" id="WP_047857311.1">
    <property type="nucleotide sequence ID" value="NZ_CP011509.1"/>
</dbReference>
<dbReference type="Proteomes" id="UP000035579">
    <property type="component" value="Chromosome"/>
</dbReference>
<dbReference type="Proteomes" id="UP000256345">
    <property type="component" value="Unassembled WGS sequence"/>
</dbReference>
<feature type="domain" description="FHA" evidence="1">
    <location>
        <begin position="80"/>
        <end position="131"/>
    </location>
</feature>
<protein>
    <submittedName>
        <fullName evidence="2">FHA domain protein</fullName>
    </submittedName>
    <submittedName>
        <fullName evidence="3">PSer/pThr/pTyr-binding forkhead associated (FHA) protein</fullName>
    </submittedName>
</protein>
<dbReference type="EMBL" id="CP011509">
    <property type="protein sequence ID" value="AKJ03181.1"/>
    <property type="molecule type" value="Genomic_DNA"/>
</dbReference>
<dbReference type="PROSITE" id="PS50006">
    <property type="entry name" value="FHA_DOMAIN"/>
    <property type="match status" value="1"/>
</dbReference>
<dbReference type="EMBL" id="QUMU01000018">
    <property type="protein sequence ID" value="REG22944.1"/>
    <property type="molecule type" value="Genomic_DNA"/>
</dbReference>
<reference evidence="2 4" key="1">
    <citation type="submission" date="2015-05" db="EMBL/GenBank/DDBJ databases">
        <title>Genome assembly of Archangium gephyra DSM 2261.</title>
        <authorList>
            <person name="Sharma G."/>
            <person name="Subramanian S."/>
        </authorList>
    </citation>
    <scope>NUCLEOTIDE SEQUENCE [LARGE SCALE GENOMIC DNA]</scope>
    <source>
        <strain evidence="2 4">DSM 2261</strain>
    </source>
</reference>
<proteinExistence type="predicted"/>
<dbReference type="KEGG" id="age:AA314_04807"/>
<name>A0AAC8TG28_9BACT</name>
<organism evidence="2 4">
    <name type="scientific">Archangium gephyra</name>
    <dbReference type="NCBI Taxonomy" id="48"/>
    <lineage>
        <taxon>Bacteria</taxon>
        <taxon>Pseudomonadati</taxon>
        <taxon>Myxococcota</taxon>
        <taxon>Myxococcia</taxon>
        <taxon>Myxococcales</taxon>
        <taxon>Cystobacterineae</taxon>
        <taxon>Archangiaceae</taxon>
        <taxon>Archangium</taxon>
    </lineage>
</organism>
<dbReference type="Pfam" id="PF00498">
    <property type="entry name" value="FHA"/>
    <property type="match status" value="1"/>
</dbReference>
<sequence length="180" mass="19390">MLSIQELRSLGASLSIGAFRRQLGPFVLIQRAPGRPSSAALEPTRVASADAIEQGMLSLLFEFEDLLITTLPPLARVEELSVGRLPDCDLLIDDASVSKRHAVLRWSEPQGRCSVRDLGSTNGTFLNGSTLGTREATLRDGDILSFGNVQFWYLATDTLHARLHGTPSAKGSAKGPYRGG</sequence>
<reference evidence="3 5" key="2">
    <citation type="submission" date="2018-08" db="EMBL/GenBank/DDBJ databases">
        <title>Genomic Encyclopedia of Archaeal and Bacterial Type Strains, Phase II (KMG-II): from individual species to whole genera.</title>
        <authorList>
            <person name="Goeker M."/>
        </authorList>
    </citation>
    <scope>NUCLEOTIDE SEQUENCE [LARGE SCALE GENOMIC DNA]</scope>
    <source>
        <strain evidence="3 5">DSM 2261</strain>
    </source>
</reference>
<dbReference type="CDD" id="cd00060">
    <property type="entry name" value="FHA"/>
    <property type="match status" value="1"/>
</dbReference>
<dbReference type="SUPFAM" id="SSF49879">
    <property type="entry name" value="SMAD/FHA domain"/>
    <property type="match status" value="1"/>
</dbReference>
<dbReference type="InterPro" id="IPR050923">
    <property type="entry name" value="Cell_Proc_Reg/RNA_Proc"/>
</dbReference>
<evidence type="ECO:0000313" key="2">
    <source>
        <dbReference type="EMBL" id="AKJ03181.1"/>
    </source>
</evidence>
<gene>
    <name evidence="2" type="ORF">AA314_04807</name>
    <name evidence="3" type="ORF">ATI61_118149</name>
</gene>
<evidence type="ECO:0000259" key="1">
    <source>
        <dbReference type="PROSITE" id="PS50006"/>
    </source>
</evidence>
<dbReference type="SMART" id="SM00240">
    <property type="entry name" value="FHA"/>
    <property type="match status" value="1"/>
</dbReference>
<evidence type="ECO:0000313" key="4">
    <source>
        <dbReference type="Proteomes" id="UP000035579"/>
    </source>
</evidence>
<dbReference type="PANTHER" id="PTHR23308">
    <property type="entry name" value="NUCLEAR INHIBITOR OF PROTEIN PHOSPHATASE-1"/>
    <property type="match status" value="1"/>
</dbReference>
<evidence type="ECO:0000313" key="3">
    <source>
        <dbReference type="EMBL" id="REG22944.1"/>
    </source>
</evidence>
<accession>A0AAC8TG28</accession>